<accession>A0A2P9AH40</accession>
<evidence type="ECO:0000313" key="2">
    <source>
        <dbReference type="EMBL" id="SJM30462.1"/>
    </source>
</evidence>
<dbReference type="AlphaFoldDB" id="A0A2P9AH40"/>
<name>A0A2P9AH40_9HYPH</name>
<reference evidence="3" key="1">
    <citation type="submission" date="2016-12" db="EMBL/GenBank/DDBJ databases">
        <authorList>
            <person name="Brunel B."/>
        </authorList>
    </citation>
    <scope>NUCLEOTIDE SEQUENCE [LARGE SCALE GENOMIC DNA]</scope>
</reference>
<protein>
    <submittedName>
        <fullName evidence="2">Uncharacterized protein</fullName>
    </submittedName>
</protein>
<evidence type="ECO:0000313" key="3">
    <source>
        <dbReference type="Proteomes" id="UP000245698"/>
    </source>
</evidence>
<proteinExistence type="predicted"/>
<sequence length="98" mass="11158">MGAIEDVRKWLADMPLWRELGQMPDRVAAIEARMAAMEDRLKTRPGETYPKCGEHTMRLSHSGRVTGSAANRNETTFFERRMQSPRTPDSAPMKSPRP</sequence>
<organism evidence="2 3">
    <name type="scientific">Mesorhizobium delmotii</name>
    <dbReference type="NCBI Taxonomy" id="1631247"/>
    <lineage>
        <taxon>Bacteria</taxon>
        <taxon>Pseudomonadati</taxon>
        <taxon>Pseudomonadota</taxon>
        <taxon>Alphaproteobacteria</taxon>
        <taxon>Hyphomicrobiales</taxon>
        <taxon>Phyllobacteriaceae</taxon>
        <taxon>Mesorhizobium</taxon>
    </lineage>
</organism>
<dbReference type="Proteomes" id="UP000245698">
    <property type="component" value="Unassembled WGS sequence"/>
</dbReference>
<feature type="compositionally biased region" description="Polar residues" evidence="1">
    <location>
        <begin position="63"/>
        <end position="76"/>
    </location>
</feature>
<feature type="region of interest" description="Disordered" evidence="1">
    <location>
        <begin position="61"/>
        <end position="98"/>
    </location>
</feature>
<gene>
    <name evidence="2" type="ORF">BQ8482_150049</name>
</gene>
<dbReference type="EMBL" id="FUIG01000021">
    <property type="protein sequence ID" value="SJM30462.1"/>
    <property type="molecule type" value="Genomic_DNA"/>
</dbReference>
<evidence type="ECO:0000256" key="1">
    <source>
        <dbReference type="SAM" id="MobiDB-lite"/>
    </source>
</evidence>
<keyword evidence="3" id="KW-1185">Reference proteome</keyword>